<name>A0ABS5V5F4_9GAMM</name>
<keyword evidence="1" id="KW-0472">Membrane</keyword>
<protein>
    <submittedName>
        <fullName evidence="2">Uncharacterized protein</fullName>
    </submittedName>
</protein>
<comment type="caution">
    <text evidence="2">The sequence shown here is derived from an EMBL/GenBank/DDBJ whole genome shotgun (WGS) entry which is preliminary data.</text>
</comment>
<dbReference type="EMBL" id="JAHEPS010000004">
    <property type="protein sequence ID" value="MBT1445070.1"/>
    <property type="molecule type" value="Genomic_DNA"/>
</dbReference>
<accession>A0ABS5V5F4</accession>
<dbReference type="RefSeq" id="WP_214507279.1">
    <property type="nucleotide sequence ID" value="NZ_JAHEPS010000004.1"/>
</dbReference>
<keyword evidence="1" id="KW-1133">Transmembrane helix</keyword>
<feature type="transmembrane region" description="Helical" evidence="1">
    <location>
        <begin position="130"/>
        <end position="148"/>
    </location>
</feature>
<feature type="transmembrane region" description="Helical" evidence="1">
    <location>
        <begin position="182"/>
        <end position="209"/>
    </location>
</feature>
<keyword evidence="3" id="KW-1185">Reference proteome</keyword>
<keyword evidence="1" id="KW-0812">Transmembrane</keyword>
<feature type="transmembrane region" description="Helical" evidence="1">
    <location>
        <begin position="99"/>
        <end position="118"/>
    </location>
</feature>
<organism evidence="2 3">
    <name type="scientific">Shewanella jiangmenensis</name>
    <dbReference type="NCBI Taxonomy" id="2837387"/>
    <lineage>
        <taxon>Bacteria</taxon>
        <taxon>Pseudomonadati</taxon>
        <taxon>Pseudomonadota</taxon>
        <taxon>Gammaproteobacteria</taxon>
        <taxon>Alteromonadales</taxon>
        <taxon>Shewanellaceae</taxon>
        <taxon>Shewanella</taxon>
    </lineage>
</organism>
<evidence type="ECO:0000313" key="3">
    <source>
        <dbReference type="Proteomes" id="UP001195903"/>
    </source>
</evidence>
<reference evidence="2 3" key="1">
    <citation type="submission" date="2021-05" db="EMBL/GenBank/DDBJ databases">
        <title>Shewanella sp. JM162201.</title>
        <authorList>
            <person name="Xu S."/>
            <person name="Li A."/>
        </authorList>
    </citation>
    <scope>NUCLEOTIDE SEQUENCE [LARGE SCALE GENOMIC DNA]</scope>
    <source>
        <strain evidence="2 3">JM162201</strain>
    </source>
</reference>
<evidence type="ECO:0000313" key="2">
    <source>
        <dbReference type="EMBL" id="MBT1445070.1"/>
    </source>
</evidence>
<evidence type="ECO:0000256" key="1">
    <source>
        <dbReference type="SAM" id="Phobius"/>
    </source>
</evidence>
<feature type="transmembrane region" description="Helical" evidence="1">
    <location>
        <begin position="29"/>
        <end position="52"/>
    </location>
</feature>
<gene>
    <name evidence="2" type="ORF">KJI95_11120</name>
</gene>
<dbReference type="Proteomes" id="UP001195903">
    <property type="component" value="Unassembled WGS sequence"/>
</dbReference>
<proteinExistence type="predicted"/>
<sequence length="230" mass="25902">MEKRINNGVNEHTIKVLLGILTTEVGKRIFFAIAFVVATTVLLADLLSVIFLEKDASLRLSIVFFVSLALSLEVTYFSIKYMFYKFNSLKVFNFKSVGAAHLFPLACFMTMHSLLLLNDTGSYEPMSVKALLIGFLTVLGVEFVFLLCTAKNMSEMFNFDFVSVFKKLVSQSIAEKYCMLRILLFTLTICAVSSFSLGTFIVMFAFSLWHWGVAANYALKFAAERRSIQA</sequence>
<feature type="transmembrane region" description="Helical" evidence="1">
    <location>
        <begin position="58"/>
        <end position="79"/>
    </location>
</feature>